<feature type="compositionally biased region" description="Low complexity" evidence="3">
    <location>
        <begin position="239"/>
        <end position="249"/>
    </location>
</feature>
<proteinExistence type="predicted"/>
<feature type="compositionally biased region" description="Low complexity" evidence="3">
    <location>
        <begin position="147"/>
        <end position="159"/>
    </location>
</feature>
<dbReference type="GO" id="GO:0006406">
    <property type="term" value="P:mRNA export from nucleus"/>
    <property type="evidence" value="ECO:0007669"/>
    <property type="project" value="TreeGrafter"/>
</dbReference>
<accession>A0A078AWL3</accession>
<feature type="compositionally biased region" description="Acidic residues" evidence="3">
    <location>
        <begin position="550"/>
        <end position="575"/>
    </location>
</feature>
<feature type="compositionally biased region" description="Low complexity" evidence="3">
    <location>
        <begin position="326"/>
        <end position="336"/>
    </location>
</feature>
<dbReference type="OrthoDB" id="264795at2759"/>
<keyword evidence="6" id="KW-1185">Reference proteome</keyword>
<dbReference type="GO" id="GO:0005737">
    <property type="term" value="C:cytoplasm"/>
    <property type="evidence" value="ECO:0007669"/>
    <property type="project" value="TreeGrafter"/>
</dbReference>
<feature type="compositionally biased region" description="Low complexity" evidence="3">
    <location>
        <begin position="87"/>
        <end position="103"/>
    </location>
</feature>
<organism evidence="5 6">
    <name type="scientific">Stylonychia lemnae</name>
    <name type="common">Ciliate</name>
    <dbReference type="NCBI Taxonomy" id="5949"/>
    <lineage>
        <taxon>Eukaryota</taxon>
        <taxon>Sar</taxon>
        <taxon>Alveolata</taxon>
        <taxon>Ciliophora</taxon>
        <taxon>Intramacronucleata</taxon>
        <taxon>Spirotrichea</taxon>
        <taxon>Stichotrichia</taxon>
        <taxon>Sporadotrichida</taxon>
        <taxon>Oxytrichidae</taxon>
        <taxon>Stylonychinae</taxon>
        <taxon>Stylonychia</taxon>
    </lineage>
</organism>
<keyword evidence="2" id="KW-0175">Coiled coil</keyword>
<evidence type="ECO:0000256" key="3">
    <source>
        <dbReference type="SAM" id="MobiDB-lite"/>
    </source>
</evidence>
<sequence length="1884" mass="217756">MSQNFQGQNNAGGGGFGFGAPQNASSGFLAFQVQSQSKIQPNLFNVNNVKSVIPQVMGSKPKQNYQANQPKQSSSNIFAQYGGPGGYQPQNQQQNLANQQQQMQGGGKKSVKNFKNQNQSQMMPQTQQNQQLLGKTGKPIKQSVAQNNNNFPFGNTFPNSAAPFNQQSQSQSLNNTFGQNQGFNQFNQPKALSSTQPQNNKTLGQHNQIQKKQPYKKQGQYQQSQQPNDMQMDSPLKGNQQQSQNSYQSKFGNQGANQLQVKKANSVITKHINQNQPVVGQKQIFQTQKKQVPTFIQGKSGSQQPKGNQLDISDTQMSIQPQETISSHSNISKPSSLATSGNQSLSKFQNKNSSNAQAAGGINITNQNKNGTNQDSKNSSKQRSQGGTGTQDNLDEDEQQYDDEDYDDEYYDHENYYEEEGQGDLIKEQKPKNSTTHEVEKPQQVSGQKVCKSFLYGTCKFGAKCRDQHQGQSKNDAHSKAPQKPICQFFLKNSCTYGDKCKNSHEIDPQSVADIAKNLLTSGNLPKGFDAKKMQQLIEQTQNQKSGVPFDEDYYDEEEEPEEEIADNQDQEEDQTNPITEKLPMGKIAELNKGKVISLQALKDQNAKLAAQEEEKKSTDIKKPIAKKSLNPMQSAQKTLKSIDQPQEINKPLLIQQAPKSNQNDNKIFAMPTVVSSATITKRRQEIIDELKKIQSNPQSHLIRGKAELLAFCSDQEIQSRSEIDASSASKFERDRQGQGFPQYAIKAYSRSAADKVMNEVSEIRPPIVLYKIIEYLRDCIADQDMLGPGNSTFKWIDPSFGDIYSFIRDRGRCVALDFIIIDQNTNQYYIKSLEELSRFLLMSYHDGFTSEVFDTYQNTQILTKNLGSLKNCYEQVELDASIPQNLKKEMMKNKIEFLSYLLIASSKDSVITRAEIASIDILAIDPKDYELMKQAIKINSAIQNGDATRYFKLLNSKDINYLFKCMMINFLNEMRLTLIEQIVKGFNNGLNKGMVELDFMQKVLKFIDSDDTAEFLEAAGFTQVGYDQIKLSERKHIDQWKEKVNIWRQKNRLTFLDEMRGIQPRSFIMKNGVDSEDQRKRAEQLKIKHQQDQEKKQKEQKLLEEKNLEKQKIEKEKQEIEKKKQIEKELQMKAIEEKESLEREAKEKKEREEKERIMREIEEKKRQEKIAHEKKMKLLKKFQTIGIKYREIKENNKYAQMRKEFLEFGRSFKKLLGKRKDRDMVQELETQIIEMFQQEAFIPIQNREQIYKTLSSLDLDFNQIQTFKMKDWISQVIPERQGHLQLKLISSRIRPNNKPEQLWEILQILILLFNNSLNPKLSNTMLKSQYNTDINDELSLAFKYEEIEKLNEIQKQNLFLETNLIMLLTDSASFEKDLKFIKEQLKLYPQFSRLNFLIMIYGNDYSELQSLQDKLNMALVDDLSCHRVLNLQIIPLCFHIPARKKTIPQLAYPQTLRALILAYLLRDLEKSLLKSKIFNDTQQKLIPIQLSEILQNSLVDITPVIEQVQEDNFMQYESFYKKFFQDLQVSSGAKLYELTKLNEIQILNFWFLTLNQLLQPVIESLQDSIQMIVLTKKKNAEMSSKANKVLDSLKLIQNIERLKNFTYPTEYDKNLNADHVNYLIQKEFKKANVEIHIISKIENIISYLFRYKSIQALHKNRSKLLEKLQQIIGYFKASQLFQQLFMLLFSEVNETHISYLTPKKLLSLQDVDYEIIQNKLQKLNSQGQNTLLQLKQQFPLDFKEYSQPQILKQTKRIKGQYAVQDNSILGRQISKIGYELKTTILSEKQIKEKNDLVSLDKVIDEYSNQTQELYSEYKEFRKLRRTEVLEDANRSTKRIKQDKFDIEQSAKFLQEQKKILENMTKKAKSNIPLFVTRSQVSKT</sequence>
<dbReference type="InParanoid" id="A0A078AWL3"/>
<feature type="region of interest" description="Disordered" evidence="3">
    <location>
        <begin position="540"/>
        <end position="586"/>
    </location>
</feature>
<feature type="compositionally biased region" description="Low complexity" evidence="3">
    <location>
        <begin position="208"/>
        <end position="226"/>
    </location>
</feature>
<feature type="compositionally biased region" description="Basic and acidic residues" evidence="3">
    <location>
        <begin position="611"/>
        <end position="623"/>
    </location>
</feature>
<feature type="region of interest" description="Disordered" evidence="3">
    <location>
        <begin position="142"/>
        <end position="251"/>
    </location>
</feature>
<dbReference type="Proteomes" id="UP000039865">
    <property type="component" value="Unassembled WGS sequence"/>
</dbReference>
<feature type="coiled-coil region" evidence="2">
    <location>
        <begin position="1076"/>
        <end position="1175"/>
    </location>
</feature>
<feature type="region of interest" description="Disordered" evidence="3">
    <location>
        <begin position="321"/>
        <end position="399"/>
    </location>
</feature>
<keyword evidence="1" id="KW-0479">Metal-binding</keyword>
<reference evidence="5 6" key="1">
    <citation type="submission" date="2014-06" db="EMBL/GenBank/DDBJ databases">
        <authorList>
            <person name="Swart Estienne"/>
        </authorList>
    </citation>
    <scope>NUCLEOTIDE SEQUENCE [LARGE SCALE GENOMIC DNA]</scope>
    <source>
        <strain evidence="5 6">130c</strain>
    </source>
</reference>
<evidence type="ECO:0000256" key="2">
    <source>
        <dbReference type="SAM" id="Coils"/>
    </source>
</evidence>
<name>A0A078AWL3_STYLE</name>
<protein>
    <submittedName>
        <fullName evidence="5">Sac3 ganp family protein</fullName>
    </submittedName>
</protein>
<keyword evidence="1" id="KW-0863">Zinc-finger</keyword>
<keyword evidence="1" id="KW-0862">Zinc</keyword>
<dbReference type="Gene3D" id="3.30.1370.210">
    <property type="match status" value="1"/>
</dbReference>
<dbReference type="Gene3D" id="1.25.40.990">
    <property type="match status" value="1"/>
</dbReference>
<feature type="zinc finger region" description="C3H1-type" evidence="1">
    <location>
        <begin position="446"/>
        <end position="472"/>
    </location>
</feature>
<dbReference type="GO" id="GO:0070390">
    <property type="term" value="C:transcription export complex 2"/>
    <property type="evidence" value="ECO:0007669"/>
    <property type="project" value="TreeGrafter"/>
</dbReference>
<dbReference type="EMBL" id="CCKQ01013923">
    <property type="protein sequence ID" value="CDW85642.1"/>
    <property type="molecule type" value="Genomic_DNA"/>
</dbReference>
<feature type="compositionally biased region" description="Low complexity" evidence="3">
    <location>
        <begin position="166"/>
        <end position="188"/>
    </location>
</feature>
<gene>
    <name evidence="5" type="primary">Contig8055.g8601</name>
    <name evidence="5" type="ORF">STYLEM_14724</name>
</gene>
<evidence type="ECO:0000313" key="5">
    <source>
        <dbReference type="EMBL" id="CDW85642.1"/>
    </source>
</evidence>
<feature type="domain" description="C3H1-type" evidence="4">
    <location>
        <begin position="446"/>
        <end position="472"/>
    </location>
</feature>
<dbReference type="InterPro" id="IPR005062">
    <property type="entry name" value="SAC3/GANP/THP3_conserved"/>
</dbReference>
<feature type="compositionally biased region" description="Polar residues" evidence="3">
    <location>
        <begin position="337"/>
        <end position="385"/>
    </location>
</feature>
<dbReference type="Pfam" id="PF03399">
    <property type="entry name" value="SAC3_GANP"/>
    <property type="match status" value="1"/>
</dbReference>
<feature type="region of interest" description="Disordered" evidence="3">
    <location>
        <begin position="610"/>
        <end position="648"/>
    </location>
</feature>
<dbReference type="InterPro" id="IPR045107">
    <property type="entry name" value="SAC3/GANP/THP3"/>
</dbReference>
<dbReference type="PROSITE" id="PS50103">
    <property type="entry name" value="ZF_C3H1"/>
    <property type="match status" value="2"/>
</dbReference>
<evidence type="ECO:0000313" key="6">
    <source>
        <dbReference type="Proteomes" id="UP000039865"/>
    </source>
</evidence>
<feature type="domain" description="C3H1-type" evidence="4">
    <location>
        <begin position="481"/>
        <end position="508"/>
    </location>
</feature>
<dbReference type="GO" id="GO:0008270">
    <property type="term" value="F:zinc ion binding"/>
    <property type="evidence" value="ECO:0007669"/>
    <property type="project" value="UniProtKB-KW"/>
</dbReference>
<feature type="compositionally biased region" description="Polar residues" evidence="3">
    <location>
        <begin position="631"/>
        <end position="648"/>
    </location>
</feature>
<feature type="region of interest" description="Disordered" evidence="3">
    <location>
        <begin position="61"/>
        <end position="112"/>
    </location>
</feature>
<evidence type="ECO:0000256" key="1">
    <source>
        <dbReference type="PROSITE-ProRule" id="PRU00723"/>
    </source>
</evidence>
<dbReference type="InterPro" id="IPR000571">
    <property type="entry name" value="Znf_CCCH"/>
</dbReference>
<dbReference type="PANTHER" id="PTHR12436">
    <property type="entry name" value="80 KDA MCM3-ASSOCIATED PROTEIN"/>
    <property type="match status" value="1"/>
</dbReference>
<feature type="compositionally biased region" description="Polar residues" evidence="3">
    <location>
        <begin position="61"/>
        <end position="78"/>
    </location>
</feature>
<evidence type="ECO:0000259" key="4">
    <source>
        <dbReference type="PROSITE" id="PS50103"/>
    </source>
</evidence>
<feature type="zinc finger region" description="C3H1-type" evidence="1">
    <location>
        <begin position="481"/>
        <end position="508"/>
    </location>
</feature>
<feature type="compositionally biased region" description="Polar residues" evidence="3">
    <location>
        <begin position="190"/>
        <end position="207"/>
    </location>
</feature>
<dbReference type="SMART" id="SM00356">
    <property type="entry name" value="ZnF_C3H1"/>
    <property type="match status" value="2"/>
</dbReference>
<dbReference type="PANTHER" id="PTHR12436:SF3">
    <property type="entry name" value="GERMINAL-CENTER ASSOCIATED NUCLEAR PROTEIN"/>
    <property type="match status" value="1"/>
</dbReference>